<dbReference type="EMBL" id="LAZR01017204">
    <property type="protein sequence ID" value="KKM01408.1"/>
    <property type="molecule type" value="Genomic_DNA"/>
</dbReference>
<proteinExistence type="predicted"/>
<dbReference type="Gene3D" id="3.40.1190.20">
    <property type="match status" value="1"/>
</dbReference>
<evidence type="ECO:0000259" key="1">
    <source>
        <dbReference type="Pfam" id="PF00294"/>
    </source>
</evidence>
<dbReference type="Pfam" id="PF00294">
    <property type="entry name" value="PfkB"/>
    <property type="match status" value="1"/>
</dbReference>
<gene>
    <name evidence="2" type="ORF">LCGC14_1794760</name>
</gene>
<accession>A0A0F9JR11</accession>
<feature type="non-terminal residue" evidence="2">
    <location>
        <position position="1"/>
    </location>
</feature>
<dbReference type="InterPro" id="IPR011611">
    <property type="entry name" value="PfkB_dom"/>
</dbReference>
<reference evidence="2" key="1">
    <citation type="journal article" date="2015" name="Nature">
        <title>Complex archaea that bridge the gap between prokaryotes and eukaryotes.</title>
        <authorList>
            <person name="Spang A."/>
            <person name="Saw J.H."/>
            <person name="Jorgensen S.L."/>
            <person name="Zaremba-Niedzwiedzka K."/>
            <person name="Martijn J."/>
            <person name="Lind A.E."/>
            <person name="van Eijk R."/>
            <person name="Schleper C."/>
            <person name="Guy L."/>
            <person name="Ettema T.J."/>
        </authorList>
    </citation>
    <scope>NUCLEOTIDE SEQUENCE</scope>
</reference>
<sequence length="387" mass="44431">PDYIMYLPDNKWRYFTDKKIYSESITIFKPEECGYEFIHKKYVPQVGDIVDGVIRPRLITNVSDNEICSVFIDAESGYTVFYWFRNEFDGEFTFIENQDDIVLPTKKTCCKEEERYESGELPAVGDIIEAVFTWVVVDVDPFTKFGNDFPYEDYLTKNKINFQNAPSETPTTKFKIIIDGFERTLYLEHKCEPIEYSNFDTDGTVISPVFDEISGKTFEQIKQNSNFVFLDPQGFLRRIDSSNEVFLEKTNLDLSNISAIKVSPNEIKNLVGAADKNTMKLLQKNGIEYVLFTNKQDISMLVKDRIYSLTLPNKQVFDTTGIGDIFSATFCSIILKENDFFWAFCFAGGAAQAALESKEIGLQKVPKKGAIETNAAYFYNLIKFKQV</sequence>
<comment type="caution">
    <text evidence="2">The sequence shown here is derived from an EMBL/GenBank/DDBJ whole genome shotgun (WGS) entry which is preliminary data.</text>
</comment>
<name>A0A0F9JR11_9ZZZZ</name>
<evidence type="ECO:0000313" key="2">
    <source>
        <dbReference type="EMBL" id="KKM01408.1"/>
    </source>
</evidence>
<protein>
    <recommendedName>
        <fullName evidence="1">Carbohydrate kinase PfkB domain-containing protein</fullName>
    </recommendedName>
</protein>
<dbReference type="SUPFAM" id="SSF53613">
    <property type="entry name" value="Ribokinase-like"/>
    <property type="match status" value="1"/>
</dbReference>
<organism evidence="2">
    <name type="scientific">marine sediment metagenome</name>
    <dbReference type="NCBI Taxonomy" id="412755"/>
    <lineage>
        <taxon>unclassified sequences</taxon>
        <taxon>metagenomes</taxon>
        <taxon>ecological metagenomes</taxon>
    </lineage>
</organism>
<feature type="domain" description="Carbohydrate kinase PfkB" evidence="1">
    <location>
        <begin position="187"/>
        <end position="360"/>
    </location>
</feature>
<dbReference type="AlphaFoldDB" id="A0A0F9JR11"/>
<dbReference type="InterPro" id="IPR029056">
    <property type="entry name" value="Ribokinase-like"/>
</dbReference>